<proteinExistence type="predicted"/>
<reference evidence="1 2" key="1">
    <citation type="journal article" date="2011" name="Science">
        <title>The ecoresponsive genome of Daphnia pulex.</title>
        <authorList>
            <person name="Colbourne J.K."/>
            <person name="Pfrender M.E."/>
            <person name="Gilbert D."/>
            <person name="Thomas W.K."/>
            <person name="Tucker A."/>
            <person name="Oakley T.H."/>
            <person name="Tokishita S."/>
            <person name="Aerts A."/>
            <person name="Arnold G.J."/>
            <person name="Basu M.K."/>
            <person name="Bauer D.J."/>
            <person name="Caceres C.E."/>
            <person name="Carmel L."/>
            <person name="Casola C."/>
            <person name="Choi J.H."/>
            <person name="Detter J.C."/>
            <person name="Dong Q."/>
            <person name="Dusheyko S."/>
            <person name="Eads B.D."/>
            <person name="Frohlich T."/>
            <person name="Geiler-Samerotte K.A."/>
            <person name="Gerlach D."/>
            <person name="Hatcher P."/>
            <person name="Jogdeo S."/>
            <person name="Krijgsveld J."/>
            <person name="Kriventseva E.V."/>
            <person name="Kultz D."/>
            <person name="Laforsch C."/>
            <person name="Lindquist E."/>
            <person name="Lopez J."/>
            <person name="Manak J.R."/>
            <person name="Muller J."/>
            <person name="Pangilinan J."/>
            <person name="Patwardhan R.P."/>
            <person name="Pitluck S."/>
            <person name="Pritham E.J."/>
            <person name="Rechtsteiner A."/>
            <person name="Rho M."/>
            <person name="Rogozin I.B."/>
            <person name="Sakarya O."/>
            <person name="Salamov A."/>
            <person name="Schaack S."/>
            <person name="Shapiro H."/>
            <person name="Shiga Y."/>
            <person name="Skalitzky C."/>
            <person name="Smith Z."/>
            <person name="Souvorov A."/>
            <person name="Sung W."/>
            <person name="Tang Z."/>
            <person name="Tsuchiya D."/>
            <person name="Tu H."/>
            <person name="Vos H."/>
            <person name="Wang M."/>
            <person name="Wolf Y.I."/>
            <person name="Yamagata H."/>
            <person name="Yamada T."/>
            <person name="Ye Y."/>
            <person name="Shaw J.R."/>
            <person name="Andrews J."/>
            <person name="Crease T.J."/>
            <person name="Tang H."/>
            <person name="Lucas S.M."/>
            <person name="Robertson H.M."/>
            <person name="Bork P."/>
            <person name="Koonin E.V."/>
            <person name="Zdobnov E.M."/>
            <person name="Grigoriev I.V."/>
            <person name="Lynch M."/>
            <person name="Boore J.L."/>
        </authorList>
    </citation>
    <scope>NUCLEOTIDE SEQUENCE [LARGE SCALE GENOMIC DNA]</scope>
</reference>
<dbReference type="HOGENOM" id="CLU_3052468_0_0_1"/>
<dbReference type="InParanoid" id="E9I5X4"/>
<dbReference type="PhylomeDB" id="E9I5X4"/>
<protein>
    <submittedName>
        <fullName evidence="1">Uncharacterized protein</fullName>
    </submittedName>
</protein>
<gene>
    <name evidence="1" type="ORF">DAPPUDRAFT_276539</name>
</gene>
<dbReference type="EMBL" id="GL735960">
    <property type="protein sequence ID" value="EFX60606.1"/>
    <property type="molecule type" value="Genomic_DNA"/>
</dbReference>
<organism evidence="1 2">
    <name type="scientific">Daphnia pulex</name>
    <name type="common">Water flea</name>
    <dbReference type="NCBI Taxonomy" id="6669"/>
    <lineage>
        <taxon>Eukaryota</taxon>
        <taxon>Metazoa</taxon>
        <taxon>Ecdysozoa</taxon>
        <taxon>Arthropoda</taxon>
        <taxon>Crustacea</taxon>
        <taxon>Branchiopoda</taxon>
        <taxon>Diplostraca</taxon>
        <taxon>Cladocera</taxon>
        <taxon>Anomopoda</taxon>
        <taxon>Daphniidae</taxon>
        <taxon>Daphnia</taxon>
    </lineage>
</organism>
<accession>E9I5X4</accession>
<name>E9I5X4_DAPPU</name>
<dbReference type="Proteomes" id="UP000000305">
    <property type="component" value="Unassembled WGS sequence"/>
</dbReference>
<evidence type="ECO:0000313" key="2">
    <source>
        <dbReference type="Proteomes" id="UP000000305"/>
    </source>
</evidence>
<sequence length="54" mass="5784">MPSSRTVFNKTFALTSQQHEGTVALLDVRVEAGLDHRGELTTAVLPCGSGRTAR</sequence>
<keyword evidence="2" id="KW-1185">Reference proteome</keyword>
<evidence type="ECO:0000313" key="1">
    <source>
        <dbReference type="EMBL" id="EFX60606.1"/>
    </source>
</evidence>
<dbReference type="KEGG" id="dpx:DAPPUDRAFT_276539"/>
<dbReference type="AlphaFoldDB" id="E9I5X4"/>